<evidence type="ECO:0000259" key="1">
    <source>
        <dbReference type="Pfam" id="PF06114"/>
    </source>
</evidence>
<feature type="domain" description="IrrE N-terminal-like" evidence="1">
    <location>
        <begin position="110"/>
        <end position="223"/>
    </location>
</feature>
<dbReference type="PANTHER" id="PTHR43236">
    <property type="entry name" value="ANTITOXIN HIGA1"/>
    <property type="match status" value="1"/>
</dbReference>
<accession>A0A644W0Z2</accession>
<dbReference type="InterPro" id="IPR010359">
    <property type="entry name" value="IrrE_HExxH"/>
</dbReference>
<dbReference type="PANTHER" id="PTHR43236:SF2">
    <property type="entry name" value="BLL0069 PROTEIN"/>
    <property type="match status" value="1"/>
</dbReference>
<dbReference type="Pfam" id="PF06114">
    <property type="entry name" value="Peptidase_M78"/>
    <property type="match status" value="1"/>
</dbReference>
<dbReference type="AlphaFoldDB" id="A0A644W0Z2"/>
<comment type="caution">
    <text evidence="2">The sequence shown here is derived from an EMBL/GenBank/DDBJ whole genome shotgun (WGS) entry which is preliminary data.</text>
</comment>
<sequence length="246" mass="28256">MYLSRTQIEEIAVAVTKDFNDFFFNEKTGRKKNVLQGTPIDQLAKDYLGLSVSFARLSSDGNLCGLTAYADTEFVLEEGGVKRTIFLKQNQVILDMSFIAPGQVRTLCGKRRFTLAHECAHQILYQMQSEEVKASCRKKYAAHTAYSLRDLKTKEDWNEWQANALGAAILMPQDQIDLAMWYFTGSNRLTKYGGYFNYKDRMVLANICQTFGVSKSAAIIRLKELDYMEERPYSDFHDPLEVWNEE</sequence>
<gene>
    <name evidence="2" type="ORF">SDC9_42408</name>
</gene>
<dbReference type="InterPro" id="IPR052345">
    <property type="entry name" value="Rad_response_metalloprotease"/>
</dbReference>
<dbReference type="EMBL" id="VSSQ01000501">
    <property type="protein sequence ID" value="MPL96233.1"/>
    <property type="molecule type" value="Genomic_DNA"/>
</dbReference>
<proteinExistence type="predicted"/>
<name>A0A644W0Z2_9ZZZZ</name>
<reference evidence="2" key="1">
    <citation type="submission" date="2019-08" db="EMBL/GenBank/DDBJ databases">
        <authorList>
            <person name="Kucharzyk K."/>
            <person name="Murdoch R.W."/>
            <person name="Higgins S."/>
            <person name="Loffler F."/>
        </authorList>
    </citation>
    <scope>NUCLEOTIDE SEQUENCE</scope>
</reference>
<dbReference type="Gene3D" id="1.10.10.2910">
    <property type="match status" value="1"/>
</dbReference>
<protein>
    <recommendedName>
        <fullName evidence="1">IrrE N-terminal-like domain-containing protein</fullName>
    </recommendedName>
</protein>
<evidence type="ECO:0000313" key="2">
    <source>
        <dbReference type="EMBL" id="MPL96233.1"/>
    </source>
</evidence>
<organism evidence="2">
    <name type="scientific">bioreactor metagenome</name>
    <dbReference type="NCBI Taxonomy" id="1076179"/>
    <lineage>
        <taxon>unclassified sequences</taxon>
        <taxon>metagenomes</taxon>
        <taxon>ecological metagenomes</taxon>
    </lineage>
</organism>